<evidence type="ECO:0000313" key="6">
    <source>
        <dbReference type="EMBL" id="XCG65253.1"/>
    </source>
</evidence>
<keyword evidence="2" id="KW-0859">Xylose metabolism</keyword>
<keyword evidence="4 6" id="KW-0418">Kinase</keyword>
<evidence type="ECO:0000256" key="3">
    <source>
        <dbReference type="ARBA" id="ARBA00022679"/>
    </source>
</evidence>
<evidence type="ECO:0000256" key="2">
    <source>
        <dbReference type="ARBA" id="ARBA00022629"/>
    </source>
</evidence>
<dbReference type="RefSeq" id="WP_353650859.1">
    <property type="nucleotide sequence ID" value="NZ_CP159218.1"/>
</dbReference>
<dbReference type="EMBL" id="CP159218">
    <property type="protein sequence ID" value="XCG65253.1"/>
    <property type="molecule type" value="Genomic_DNA"/>
</dbReference>
<reference evidence="6" key="1">
    <citation type="submission" date="2024-05" db="EMBL/GenBank/DDBJ databases">
        <authorList>
            <person name="Cai S.Y."/>
            <person name="Jin L.M."/>
            <person name="Li H.R."/>
        </authorList>
    </citation>
    <scope>NUCLEOTIDE SEQUENCE</scope>
    <source>
        <strain evidence="6">A5-74</strain>
    </source>
</reference>
<name>A0AAU8DTH4_9ACTN</name>
<evidence type="ECO:0000256" key="1">
    <source>
        <dbReference type="ARBA" id="ARBA00009156"/>
    </source>
</evidence>
<feature type="domain" description="Carbohydrate kinase FGGY N-terminal" evidence="5">
    <location>
        <begin position="3"/>
        <end position="234"/>
    </location>
</feature>
<keyword evidence="3" id="KW-0808">Transferase</keyword>
<sequence>MRAGIDLGSTAFKLLITDEGGTELVSEQVATPWLLGAHGAADLPVDRLLSSVNTLMTAAAHRLDALHSPPVGAIGISGMGESGFLVDPQGQPVAPAFAWFDPRGAAQVAAFPAPVRTQFAGRTGLPLGTQVTVAKIALLRDGGVDLAGLRWLNLPEFVATALGARAVSEYSLASRTGLLDQDTGLAWRAMADHLGVDDDFLPPLVASGEHLGTAGVWLPERFAGAAITVAGHDHLVAAESSGPIPDDHYYVSLGTAEVLLRVLDRPLGYEARARLASMLINEVRHIVPGKRVLVAGCKSGLLLRRALQLTGVRDRASRGTLDDEVMALPLEGTLPEGGIAVSGARNDDGVLKLELQTDDVNPAELFGAVLRHSNAEITRLISAIDQELPAANSSTLTGGWADMKSVQRARSRVLPSLSISQRQQETAFGAAQIAARLLTDQPLV</sequence>
<evidence type="ECO:0000259" key="5">
    <source>
        <dbReference type="Pfam" id="PF00370"/>
    </source>
</evidence>
<accession>A0AAU8DTH4</accession>
<dbReference type="InterPro" id="IPR050406">
    <property type="entry name" value="FGGY_Carb_Kinase"/>
</dbReference>
<comment type="similarity">
    <text evidence="1">Belongs to the FGGY kinase family.</text>
</comment>
<protein>
    <submittedName>
        <fullName evidence="6">FGGY family carbohydrate kinase</fullName>
    </submittedName>
</protein>
<keyword evidence="2" id="KW-0119">Carbohydrate metabolism</keyword>
<dbReference type="Gene3D" id="3.30.420.40">
    <property type="match status" value="1"/>
</dbReference>
<dbReference type="GO" id="GO:0042732">
    <property type="term" value="P:D-xylose metabolic process"/>
    <property type="evidence" value="ECO:0007669"/>
    <property type="project" value="UniProtKB-KW"/>
</dbReference>
<organism evidence="6">
    <name type="scientific">Nakamurella sp. A5-74</name>
    <dbReference type="NCBI Taxonomy" id="3158264"/>
    <lineage>
        <taxon>Bacteria</taxon>
        <taxon>Bacillati</taxon>
        <taxon>Actinomycetota</taxon>
        <taxon>Actinomycetes</taxon>
        <taxon>Nakamurellales</taxon>
        <taxon>Nakamurellaceae</taxon>
        <taxon>Nakamurella</taxon>
    </lineage>
</organism>
<proteinExistence type="inferred from homology"/>
<dbReference type="PANTHER" id="PTHR43095:SF5">
    <property type="entry name" value="XYLULOSE KINASE"/>
    <property type="match status" value="1"/>
</dbReference>
<dbReference type="AlphaFoldDB" id="A0AAU8DTH4"/>
<dbReference type="Pfam" id="PF00370">
    <property type="entry name" value="FGGY_N"/>
    <property type="match status" value="1"/>
</dbReference>
<dbReference type="PANTHER" id="PTHR43095">
    <property type="entry name" value="SUGAR KINASE"/>
    <property type="match status" value="1"/>
</dbReference>
<gene>
    <name evidence="6" type="ORF">ABLG96_08180</name>
</gene>
<dbReference type="SUPFAM" id="SSF53067">
    <property type="entry name" value="Actin-like ATPase domain"/>
    <property type="match status" value="1"/>
</dbReference>
<dbReference type="InterPro" id="IPR043129">
    <property type="entry name" value="ATPase_NBD"/>
</dbReference>
<dbReference type="GO" id="GO:0016301">
    <property type="term" value="F:kinase activity"/>
    <property type="evidence" value="ECO:0007669"/>
    <property type="project" value="UniProtKB-KW"/>
</dbReference>
<evidence type="ECO:0000256" key="4">
    <source>
        <dbReference type="ARBA" id="ARBA00022777"/>
    </source>
</evidence>
<dbReference type="InterPro" id="IPR018484">
    <property type="entry name" value="FGGY_N"/>
</dbReference>